<dbReference type="GO" id="GO:0034702">
    <property type="term" value="C:monoatomic ion channel complex"/>
    <property type="evidence" value="ECO:0007669"/>
    <property type="project" value="UniProtKB-KW"/>
</dbReference>
<comment type="subcellular location">
    <subcellularLocation>
        <location evidence="1">Cell membrane</location>
        <topology evidence="1">Multi-pass membrane protein</topology>
    </subcellularLocation>
</comment>
<keyword evidence="10 14" id="KW-0472">Membrane</keyword>
<proteinExistence type="predicted"/>
<name>A0AAV9W2X4_9PEZI</name>
<keyword evidence="4" id="KW-1003">Cell membrane</keyword>
<keyword evidence="17" id="KW-1185">Reference proteome</keyword>
<evidence type="ECO:0000256" key="3">
    <source>
        <dbReference type="ARBA" id="ARBA00022448"/>
    </source>
</evidence>
<accession>A0AAV9W2X4</accession>
<gene>
    <name evidence="16" type="ORF">TWF481_010484</name>
</gene>
<evidence type="ECO:0000256" key="7">
    <source>
        <dbReference type="ARBA" id="ARBA00022989"/>
    </source>
</evidence>
<evidence type="ECO:0000256" key="4">
    <source>
        <dbReference type="ARBA" id="ARBA00022475"/>
    </source>
</evidence>
<dbReference type="Gene3D" id="1.20.120.350">
    <property type="entry name" value="Voltage-gated potassium channels. Chain C"/>
    <property type="match status" value="1"/>
</dbReference>
<evidence type="ECO:0000313" key="16">
    <source>
        <dbReference type="EMBL" id="KAK6500128.1"/>
    </source>
</evidence>
<keyword evidence="5 14" id="KW-0812">Transmembrane</keyword>
<keyword evidence="8 13" id="KW-0175">Coiled coil</keyword>
<dbReference type="Proteomes" id="UP001370758">
    <property type="component" value="Unassembled WGS sequence"/>
</dbReference>
<keyword evidence="9" id="KW-0406">Ion transport</keyword>
<dbReference type="AlphaFoldDB" id="A0AAV9W2X4"/>
<feature type="domain" description="Ion transport" evidence="15">
    <location>
        <begin position="79"/>
        <end position="196"/>
    </location>
</feature>
<evidence type="ECO:0000256" key="9">
    <source>
        <dbReference type="ARBA" id="ARBA00023065"/>
    </source>
</evidence>
<dbReference type="InterPro" id="IPR027359">
    <property type="entry name" value="Volt_channel_dom_sf"/>
</dbReference>
<evidence type="ECO:0000256" key="11">
    <source>
        <dbReference type="ARBA" id="ARBA00023303"/>
    </source>
</evidence>
<protein>
    <recommendedName>
        <fullName evidence="2">Voltage-gated hydrogen channel 1</fullName>
    </recommendedName>
    <alternativeName>
        <fullName evidence="12">Hydrogen voltage-gated channel 1</fullName>
    </alternativeName>
</protein>
<dbReference type="Pfam" id="PF00520">
    <property type="entry name" value="Ion_trans"/>
    <property type="match status" value="1"/>
</dbReference>
<evidence type="ECO:0000256" key="14">
    <source>
        <dbReference type="SAM" id="Phobius"/>
    </source>
</evidence>
<dbReference type="InterPro" id="IPR005821">
    <property type="entry name" value="Ion_trans_dom"/>
</dbReference>
<dbReference type="EMBL" id="JAVHJL010000007">
    <property type="protein sequence ID" value="KAK6500128.1"/>
    <property type="molecule type" value="Genomic_DNA"/>
</dbReference>
<reference evidence="16 17" key="1">
    <citation type="submission" date="2023-08" db="EMBL/GenBank/DDBJ databases">
        <authorList>
            <person name="Palmer J.M."/>
        </authorList>
    </citation>
    <scope>NUCLEOTIDE SEQUENCE [LARGE SCALE GENOMIC DNA]</scope>
    <source>
        <strain evidence="16 17">TWF481</strain>
    </source>
</reference>
<keyword evidence="7 14" id="KW-1133">Transmembrane helix</keyword>
<evidence type="ECO:0000256" key="12">
    <source>
        <dbReference type="ARBA" id="ARBA00031989"/>
    </source>
</evidence>
<evidence type="ECO:0000256" key="13">
    <source>
        <dbReference type="SAM" id="Coils"/>
    </source>
</evidence>
<organism evidence="16 17">
    <name type="scientific">Arthrobotrys musiformis</name>
    <dbReference type="NCBI Taxonomy" id="47236"/>
    <lineage>
        <taxon>Eukaryota</taxon>
        <taxon>Fungi</taxon>
        <taxon>Dikarya</taxon>
        <taxon>Ascomycota</taxon>
        <taxon>Pezizomycotina</taxon>
        <taxon>Orbiliomycetes</taxon>
        <taxon>Orbiliales</taxon>
        <taxon>Orbiliaceae</taxon>
        <taxon>Arthrobotrys</taxon>
    </lineage>
</organism>
<evidence type="ECO:0000256" key="2">
    <source>
        <dbReference type="ARBA" id="ARBA00015897"/>
    </source>
</evidence>
<keyword evidence="3" id="KW-0813">Transport</keyword>
<sequence>MPFRFNLDKASRAPLLSFVVSSYQSYPLYRDVPRSLFSQRHPRPPTTSFLPRVRYRLKSLCSTPLWHRSILILIILDTLIVISVLLLNLFICELSHPARPPGSPKIPDTNPTIIWRLKLALDILQETSFVLSCLFIAELFITLLGFGIGYLKRWIHALDAAIITIGFLVDVILKNGVVEEVAGLVVVLRLWRLVKIAEECVVEAYQEVEDEIERLENRVERLENENNELRVAR</sequence>
<evidence type="ECO:0000256" key="10">
    <source>
        <dbReference type="ARBA" id="ARBA00023136"/>
    </source>
</evidence>
<dbReference type="PANTHER" id="PTHR46480">
    <property type="entry name" value="F20B24.22"/>
    <property type="match status" value="1"/>
</dbReference>
<dbReference type="GO" id="GO:0030171">
    <property type="term" value="F:voltage-gated proton channel activity"/>
    <property type="evidence" value="ECO:0007669"/>
    <property type="project" value="InterPro"/>
</dbReference>
<feature type="transmembrane region" description="Helical" evidence="14">
    <location>
        <begin position="70"/>
        <end position="91"/>
    </location>
</feature>
<evidence type="ECO:0000259" key="15">
    <source>
        <dbReference type="Pfam" id="PF00520"/>
    </source>
</evidence>
<feature type="coiled-coil region" evidence="13">
    <location>
        <begin position="198"/>
        <end position="232"/>
    </location>
</feature>
<comment type="caution">
    <text evidence="16">The sequence shown here is derived from an EMBL/GenBank/DDBJ whole genome shotgun (WGS) entry which is preliminary data.</text>
</comment>
<evidence type="ECO:0000313" key="17">
    <source>
        <dbReference type="Proteomes" id="UP001370758"/>
    </source>
</evidence>
<feature type="transmembrane region" description="Helical" evidence="14">
    <location>
        <begin position="129"/>
        <end position="151"/>
    </location>
</feature>
<dbReference type="InterPro" id="IPR031846">
    <property type="entry name" value="Hvcn1"/>
</dbReference>
<evidence type="ECO:0000256" key="6">
    <source>
        <dbReference type="ARBA" id="ARBA00022882"/>
    </source>
</evidence>
<dbReference type="GO" id="GO:0005886">
    <property type="term" value="C:plasma membrane"/>
    <property type="evidence" value="ECO:0007669"/>
    <property type="project" value="UniProtKB-SubCell"/>
</dbReference>
<keyword evidence="11" id="KW-0407">Ion channel</keyword>
<dbReference type="PANTHER" id="PTHR46480:SF1">
    <property type="entry name" value="VOLTAGE-GATED HYDROGEN CHANNEL 1"/>
    <property type="match status" value="1"/>
</dbReference>
<keyword evidence="6" id="KW-0851">Voltage-gated channel</keyword>
<evidence type="ECO:0000256" key="5">
    <source>
        <dbReference type="ARBA" id="ARBA00022692"/>
    </source>
</evidence>
<evidence type="ECO:0000256" key="1">
    <source>
        <dbReference type="ARBA" id="ARBA00004651"/>
    </source>
</evidence>
<evidence type="ECO:0000256" key="8">
    <source>
        <dbReference type="ARBA" id="ARBA00023054"/>
    </source>
</evidence>